<dbReference type="EnsemblMetazoa" id="SSS_3204s_mrna">
    <property type="protein sequence ID" value="KAF7488366.1"/>
    <property type="gene ID" value="SSS_3204"/>
</dbReference>
<evidence type="ECO:0000313" key="2">
    <source>
        <dbReference type="EMBL" id="KAF7488366.1"/>
    </source>
</evidence>
<organism evidence="2">
    <name type="scientific">Sarcoptes scabiei</name>
    <name type="common">Itch mite</name>
    <name type="synonym">Acarus scabiei</name>
    <dbReference type="NCBI Taxonomy" id="52283"/>
    <lineage>
        <taxon>Eukaryota</taxon>
        <taxon>Metazoa</taxon>
        <taxon>Ecdysozoa</taxon>
        <taxon>Arthropoda</taxon>
        <taxon>Chelicerata</taxon>
        <taxon>Arachnida</taxon>
        <taxon>Acari</taxon>
        <taxon>Acariformes</taxon>
        <taxon>Sarcoptiformes</taxon>
        <taxon>Astigmata</taxon>
        <taxon>Psoroptidia</taxon>
        <taxon>Sarcoptoidea</taxon>
        <taxon>Sarcoptidae</taxon>
        <taxon>Sarcoptinae</taxon>
        <taxon>Sarcoptes</taxon>
    </lineage>
</organism>
<name>A0A834R1Q7_SARSC</name>
<accession>A0A834R1Q7</accession>
<feature type="transmembrane region" description="Helical" evidence="1">
    <location>
        <begin position="70"/>
        <end position="90"/>
    </location>
</feature>
<reference evidence="3" key="3">
    <citation type="submission" date="2022-06" db="UniProtKB">
        <authorList>
            <consortium name="EnsemblMetazoa"/>
        </authorList>
    </citation>
    <scope>IDENTIFICATION</scope>
</reference>
<keyword evidence="1" id="KW-1133">Transmembrane helix</keyword>
<dbReference type="Proteomes" id="UP000070412">
    <property type="component" value="Unassembled WGS sequence"/>
</dbReference>
<proteinExistence type="predicted"/>
<keyword evidence="1" id="KW-0472">Membrane</keyword>
<feature type="transmembrane region" description="Helical" evidence="1">
    <location>
        <begin position="24"/>
        <end position="49"/>
    </location>
</feature>
<evidence type="ECO:0000313" key="3">
    <source>
        <dbReference type="EnsemblMetazoa" id="KAF7488366.1"/>
    </source>
</evidence>
<gene>
    <name evidence="2" type="ORF">SSS_3204</name>
</gene>
<dbReference type="EMBL" id="WVUK01000066">
    <property type="protein sequence ID" value="KAF7488366.1"/>
    <property type="molecule type" value="Genomic_DNA"/>
</dbReference>
<reference evidence="4" key="1">
    <citation type="journal article" date="2020" name="PLoS Negl. Trop. Dis.">
        <title>High-quality nuclear genome for Sarcoptes scabiei-A critical resource for a neglected parasite.</title>
        <authorList>
            <person name="Korhonen P.K."/>
            <person name="Gasser R.B."/>
            <person name="Ma G."/>
            <person name="Wang T."/>
            <person name="Stroehlein A.J."/>
            <person name="Young N.D."/>
            <person name="Ang C.S."/>
            <person name="Fernando D.D."/>
            <person name="Lu H.C."/>
            <person name="Taylor S."/>
            <person name="Reynolds S.L."/>
            <person name="Mofiz E."/>
            <person name="Najaraj S.H."/>
            <person name="Gowda H."/>
            <person name="Madugundu A."/>
            <person name="Renuse S."/>
            <person name="Holt D."/>
            <person name="Pandey A."/>
            <person name="Papenfuss A.T."/>
            <person name="Fischer K."/>
        </authorList>
    </citation>
    <scope>NUCLEOTIDE SEQUENCE [LARGE SCALE GENOMIC DNA]</scope>
</reference>
<keyword evidence="1" id="KW-0812">Transmembrane</keyword>
<reference evidence="2" key="2">
    <citation type="submission" date="2020-01" db="EMBL/GenBank/DDBJ databases">
        <authorList>
            <person name="Korhonen P.K.K."/>
            <person name="Guangxu M.G."/>
            <person name="Wang T.W."/>
            <person name="Stroehlein A.J.S."/>
            <person name="Young N.D."/>
            <person name="Ang C.-S.A."/>
            <person name="Fernando D.W.F."/>
            <person name="Lu H.L."/>
            <person name="Taylor S.T."/>
            <person name="Ehtesham M.E.M."/>
            <person name="Najaraj S.H.N."/>
            <person name="Harsha G.H.G."/>
            <person name="Madugundu A.M."/>
            <person name="Renuse S.R."/>
            <person name="Holt D.H."/>
            <person name="Pandey A.P."/>
            <person name="Papenfuss A.P."/>
            <person name="Gasser R.B.G."/>
            <person name="Fischer K.F."/>
        </authorList>
    </citation>
    <scope>NUCLEOTIDE SEQUENCE</scope>
    <source>
        <strain evidence="2">SSS_KF_BRIS2020</strain>
    </source>
</reference>
<dbReference type="AlphaFoldDB" id="A0A834R1Q7"/>
<keyword evidence="4" id="KW-1185">Reference proteome</keyword>
<evidence type="ECO:0000313" key="4">
    <source>
        <dbReference type="Proteomes" id="UP000070412"/>
    </source>
</evidence>
<sequence>MVSKKRTKSIDGVDESDLKRPSFLFAYISVVLTILGILAFVTGVIWIILRFRSSNEWSTEALKHRSLTKYLGYIISLIGLILALIGFLIYRKSLQKIDNYIKQLQHRHDNTRGSVRYRYENLDQEEDPFLG</sequence>
<protein>
    <submittedName>
        <fullName evidence="2 3">Uncharacterized protein</fullName>
    </submittedName>
</protein>
<evidence type="ECO:0000256" key="1">
    <source>
        <dbReference type="SAM" id="Phobius"/>
    </source>
</evidence>